<gene>
    <name evidence="1" type="ORF">GR702_11180</name>
</gene>
<evidence type="ECO:0000313" key="2">
    <source>
        <dbReference type="Proteomes" id="UP000465810"/>
    </source>
</evidence>
<accession>A0A7X4GHI5</accession>
<dbReference type="RefSeq" id="WP_160985971.1">
    <property type="nucleotide sequence ID" value="NZ_WVTD01000007.1"/>
</dbReference>
<dbReference type="EMBL" id="WVTD01000007">
    <property type="protein sequence ID" value="MYL98326.1"/>
    <property type="molecule type" value="Genomic_DNA"/>
</dbReference>
<protein>
    <submittedName>
        <fullName evidence="1">Tetratricopeptide repeat protein</fullName>
    </submittedName>
</protein>
<evidence type="ECO:0000313" key="1">
    <source>
        <dbReference type="EMBL" id="MYL98326.1"/>
    </source>
</evidence>
<dbReference type="AlphaFoldDB" id="A0A7X4GHI5"/>
<dbReference type="Gene3D" id="1.25.40.10">
    <property type="entry name" value="Tetratricopeptide repeat domain"/>
    <property type="match status" value="1"/>
</dbReference>
<dbReference type="SUPFAM" id="SSF48452">
    <property type="entry name" value="TPR-like"/>
    <property type="match status" value="1"/>
</dbReference>
<organism evidence="1 2">
    <name type="scientific">Novosphingobium silvae</name>
    <dbReference type="NCBI Taxonomy" id="2692619"/>
    <lineage>
        <taxon>Bacteria</taxon>
        <taxon>Pseudomonadati</taxon>
        <taxon>Pseudomonadota</taxon>
        <taxon>Alphaproteobacteria</taxon>
        <taxon>Sphingomonadales</taxon>
        <taxon>Sphingomonadaceae</taxon>
        <taxon>Novosphingobium</taxon>
    </lineage>
</organism>
<dbReference type="Proteomes" id="UP000465810">
    <property type="component" value="Unassembled WGS sequence"/>
</dbReference>
<proteinExistence type="predicted"/>
<dbReference type="Pfam" id="PF13428">
    <property type="entry name" value="TPR_14"/>
    <property type="match status" value="1"/>
</dbReference>
<name>A0A7X4GHI5_9SPHN</name>
<dbReference type="Pfam" id="PF14559">
    <property type="entry name" value="TPR_19"/>
    <property type="match status" value="1"/>
</dbReference>
<sequence>MTWLLVVGLALFVMAMLLFVLKIPRGAREAVASALLLGIAGYVTQGSPSLAGAPTQGREQAPADAAAMVEARGKVTNSGIPTLNRWVVTSDAFARNGNYADAAEVLRIAVNEDPASSEAWLAMANALVGHADGLLTPGALYAYRRAIETDPDAPGPPFFLGLAYAQEGRFVEARKLWADLLLNAPDSAQWRGPLFEQLQRLDAVIATQKRQALQGKAPVRPAVVP</sequence>
<keyword evidence="2" id="KW-1185">Reference proteome</keyword>
<dbReference type="InterPro" id="IPR011990">
    <property type="entry name" value="TPR-like_helical_dom_sf"/>
</dbReference>
<comment type="caution">
    <text evidence="1">The sequence shown here is derived from an EMBL/GenBank/DDBJ whole genome shotgun (WGS) entry which is preliminary data.</text>
</comment>
<reference evidence="1 2" key="1">
    <citation type="submission" date="2019-12" db="EMBL/GenBank/DDBJ databases">
        <authorList>
            <person name="Feng G."/>
            <person name="Zhu H."/>
        </authorList>
    </citation>
    <scope>NUCLEOTIDE SEQUENCE [LARGE SCALE GENOMIC DNA]</scope>
    <source>
        <strain evidence="1 2">FGD1</strain>
    </source>
</reference>